<feature type="active site" description="Proton donor/acceptor" evidence="6">
    <location>
        <position position="146"/>
    </location>
</feature>
<dbReference type="PANTHER" id="PTHR43250">
    <property type="entry name" value="EXODEOXYRIBONUCLEASE III"/>
    <property type="match status" value="1"/>
</dbReference>
<dbReference type="NCBIfam" id="TIGR00195">
    <property type="entry name" value="exoDNase_III"/>
    <property type="match status" value="1"/>
</dbReference>
<dbReference type="PROSITE" id="PS51435">
    <property type="entry name" value="AP_NUCLEASE_F1_4"/>
    <property type="match status" value="1"/>
</dbReference>
<organism evidence="9 10">
    <name type="scientific">Legionella geestiana</name>
    <dbReference type="NCBI Taxonomy" id="45065"/>
    <lineage>
        <taxon>Bacteria</taxon>
        <taxon>Pseudomonadati</taxon>
        <taxon>Pseudomonadota</taxon>
        <taxon>Gammaproteobacteria</taxon>
        <taxon>Legionellales</taxon>
        <taxon>Legionellaceae</taxon>
        <taxon>Legionella</taxon>
    </lineage>
</organism>
<dbReference type="CDD" id="cd09086">
    <property type="entry name" value="ExoIII-like_AP-endo"/>
    <property type="match status" value="1"/>
</dbReference>
<dbReference type="PATRIC" id="fig|45065.4.peg.2361"/>
<feature type="binding site" evidence="7">
    <location>
        <position position="35"/>
    </location>
    <ligand>
        <name>Mg(2+)</name>
        <dbReference type="ChEBI" id="CHEBI:18420"/>
        <label>1</label>
    </ligand>
</feature>
<reference evidence="9 10" key="1">
    <citation type="submission" date="2015-11" db="EMBL/GenBank/DDBJ databases">
        <title>Genomic analysis of 38 Legionella species identifies large and diverse effector repertoires.</title>
        <authorList>
            <person name="Burstein D."/>
            <person name="Amaro F."/>
            <person name="Zusman T."/>
            <person name="Lifshitz Z."/>
            <person name="Cohen O."/>
            <person name="Gilbert J.A."/>
            <person name="Pupko T."/>
            <person name="Shuman H.A."/>
            <person name="Segal G."/>
        </authorList>
    </citation>
    <scope>NUCLEOTIDE SEQUENCE [LARGE SCALE GENOMIC DNA]</scope>
    <source>
        <strain evidence="9 10">ATCC 49504</strain>
    </source>
</reference>
<sequence>MLRLASWNVNSLGVRLEQVCEWLLHSQTDVLALQETKLPDERFPSEAFEALGYSVVFSGQKSWNGMAVISRHKASDVLTDIEGFEDPARRILALSIGSLRVVNLYVPNGAAPGTDKYAYKLDWLQHVTAFLAREAQKYPHLAVVGDFNIAPEDCDVHDPASWEGSVLVSPPEREAFAALLKTGLVDSFRHFPQPPETYSWWDYRAAAFRRNNGLRIDHILLSPALIAHCRESTIDREARRHERPSDHAPVSVVLDIPIPD</sequence>
<dbReference type="Gene3D" id="3.60.10.10">
    <property type="entry name" value="Endonuclease/exonuclease/phosphatase"/>
    <property type="match status" value="1"/>
</dbReference>
<dbReference type="STRING" id="45065.Lgee_2171"/>
<feature type="site" description="Interaction with DNA substrate" evidence="8">
    <location>
        <position position="247"/>
    </location>
</feature>
<evidence type="ECO:0000256" key="3">
    <source>
        <dbReference type="ARBA" id="ARBA00022723"/>
    </source>
</evidence>
<comment type="similarity">
    <text evidence="2">Belongs to the DNA repair enzymes AP/ExoA family.</text>
</comment>
<feature type="active site" evidence="6">
    <location>
        <position position="105"/>
    </location>
</feature>
<dbReference type="PROSITE" id="PS00728">
    <property type="entry name" value="AP_NUCLEASE_F1_3"/>
    <property type="match status" value="1"/>
</dbReference>
<keyword evidence="4" id="KW-0378">Hydrolase</keyword>
<feature type="active site" description="Proton acceptor" evidence="6">
    <location>
        <position position="247"/>
    </location>
</feature>
<evidence type="ECO:0000256" key="2">
    <source>
        <dbReference type="ARBA" id="ARBA00007092"/>
    </source>
</evidence>
<dbReference type="PANTHER" id="PTHR43250:SF2">
    <property type="entry name" value="EXODEOXYRIBONUCLEASE III"/>
    <property type="match status" value="1"/>
</dbReference>
<dbReference type="GO" id="GO:0004519">
    <property type="term" value="F:endonuclease activity"/>
    <property type="evidence" value="ECO:0007669"/>
    <property type="project" value="InterPro"/>
</dbReference>
<evidence type="ECO:0000256" key="8">
    <source>
        <dbReference type="PIRSR" id="PIRSR604808-3"/>
    </source>
</evidence>
<feature type="site" description="Transition state stabilizer" evidence="8">
    <location>
        <position position="148"/>
    </location>
</feature>
<evidence type="ECO:0000256" key="5">
    <source>
        <dbReference type="ARBA" id="ARBA00022842"/>
    </source>
</evidence>
<evidence type="ECO:0000256" key="7">
    <source>
        <dbReference type="PIRSR" id="PIRSR604808-2"/>
    </source>
</evidence>
<evidence type="ECO:0000256" key="4">
    <source>
        <dbReference type="ARBA" id="ARBA00022801"/>
    </source>
</evidence>
<dbReference type="InterPro" id="IPR037493">
    <property type="entry name" value="ExoIII-like"/>
</dbReference>
<dbReference type="GO" id="GO:0046872">
    <property type="term" value="F:metal ion binding"/>
    <property type="evidence" value="ECO:0007669"/>
    <property type="project" value="UniProtKB-KW"/>
</dbReference>
<keyword evidence="3 7" id="KW-0479">Metal-binding</keyword>
<feature type="site" description="Important for catalytic activity" evidence="8">
    <location>
        <position position="217"/>
    </location>
</feature>
<keyword evidence="5 7" id="KW-0460">Magnesium</keyword>
<evidence type="ECO:0000313" key="10">
    <source>
        <dbReference type="Proteomes" id="UP000054785"/>
    </source>
</evidence>
<dbReference type="RefSeq" id="WP_028387293.1">
    <property type="nucleotide sequence ID" value="NZ_CAAAHN010000005.1"/>
</dbReference>
<keyword evidence="7" id="KW-0464">Manganese</keyword>
<comment type="caution">
    <text evidence="9">The sequence shown here is derived from an EMBL/GenBank/DDBJ whole genome shotgun (WGS) entry which is preliminary data.</text>
</comment>
<feature type="binding site" evidence="7">
    <location>
        <position position="247"/>
    </location>
    <ligand>
        <name>Mg(2+)</name>
        <dbReference type="ChEBI" id="CHEBI:18420"/>
        <label>1</label>
    </ligand>
</feature>
<evidence type="ECO:0000313" key="9">
    <source>
        <dbReference type="EMBL" id="KTC96488.1"/>
    </source>
</evidence>
<dbReference type="EMBL" id="LNYC01000074">
    <property type="protein sequence ID" value="KTC96488.1"/>
    <property type="molecule type" value="Genomic_DNA"/>
</dbReference>
<dbReference type="InterPro" id="IPR036691">
    <property type="entry name" value="Endo/exonu/phosph_ase_sf"/>
</dbReference>
<dbReference type="GO" id="GO:0006281">
    <property type="term" value="P:DNA repair"/>
    <property type="evidence" value="ECO:0007669"/>
    <property type="project" value="InterPro"/>
</dbReference>
<dbReference type="NCBIfam" id="TIGR00633">
    <property type="entry name" value="xth"/>
    <property type="match status" value="1"/>
</dbReference>
<dbReference type="PROSITE" id="PS00727">
    <property type="entry name" value="AP_NUCLEASE_F1_2"/>
    <property type="match status" value="1"/>
</dbReference>
<feature type="binding site" evidence="7">
    <location>
        <position position="246"/>
    </location>
    <ligand>
        <name>Mg(2+)</name>
        <dbReference type="ChEBI" id="CHEBI:18420"/>
        <label>1</label>
    </ligand>
</feature>
<feature type="binding site" evidence="7">
    <location>
        <position position="148"/>
    </location>
    <ligand>
        <name>Mg(2+)</name>
        <dbReference type="ChEBI" id="CHEBI:18420"/>
        <label>1</label>
    </ligand>
</feature>
<dbReference type="OrthoDB" id="9803914at2"/>
<dbReference type="InterPro" id="IPR004808">
    <property type="entry name" value="AP_endonuc_1"/>
</dbReference>
<dbReference type="AlphaFoldDB" id="A0A0W0TLX3"/>
<gene>
    <name evidence="9" type="ORF">Lgee_2171</name>
</gene>
<dbReference type="GO" id="GO:0008311">
    <property type="term" value="F:double-stranded DNA 3'-5' DNA exonuclease activity"/>
    <property type="evidence" value="ECO:0007669"/>
    <property type="project" value="InterPro"/>
</dbReference>
<feature type="binding site" evidence="7">
    <location>
        <position position="8"/>
    </location>
    <ligand>
        <name>Mg(2+)</name>
        <dbReference type="ChEBI" id="CHEBI:18420"/>
        <label>1</label>
    </ligand>
</feature>
<evidence type="ECO:0000256" key="1">
    <source>
        <dbReference type="ARBA" id="ARBA00001936"/>
    </source>
</evidence>
<keyword evidence="10" id="KW-1185">Reference proteome</keyword>
<dbReference type="Pfam" id="PF03372">
    <property type="entry name" value="Exo_endo_phos"/>
    <property type="match status" value="1"/>
</dbReference>
<evidence type="ECO:0000256" key="6">
    <source>
        <dbReference type="PIRSR" id="PIRSR604808-1"/>
    </source>
</evidence>
<accession>A0A0W0TLX3</accession>
<dbReference type="InterPro" id="IPR005135">
    <property type="entry name" value="Endo/exonuclease/phosphatase"/>
</dbReference>
<protein>
    <submittedName>
        <fullName evidence="9">Uncharacterized protein</fullName>
    </submittedName>
</protein>
<dbReference type="GO" id="GO:0003677">
    <property type="term" value="F:DNA binding"/>
    <property type="evidence" value="ECO:0007669"/>
    <property type="project" value="InterPro"/>
</dbReference>
<feature type="binding site" evidence="7">
    <location>
        <position position="146"/>
    </location>
    <ligand>
        <name>Mg(2+)</name>
        <dbReference type="ChEBI" id="CHEBI:18420"/>
        <label>1</label>
    </ligand>
</feature>
<comment type="cofactor">
    <cofactor evidence="7">
        <name>Mg(2+)</name>
        <dbReference type="ChEBI" id="CHEBI:18420"/>
    </cofactor>
    <cofactor evidence="7">
        <name>Mn(2+)</name>
        <dbReference type="ChEBI" id="CHEBI:29035"/>
    </cofactor>
    <text evidence="7">Probably binds two magnesium or manganese ions per subunit.</text>
</comment>
<proteinExistence type="inferred from homology"/>
<dbReference type="InterPro" id="IPR020848">
    <property type="entry name" value="AP_endonuclease_F1_CS"/>
</dbReference>
<dbReference type="SUPFAM" id="SSF56219">
    <property type="entry name" value="DNase I-like"/>
    <property type="match status" value="1"/>
</dbReference>
<name>A0A0W0TLX3_9GAMM</name>
<comment type="cofactor">
    <cofactor evidence="1">
        <name>Mn(2+)</name>
        <dbReference type="ChEBI" id="CHEBI:29035"/>
    </cofactor>
</comment>
<dbReference type="Proteomes" id="UP000054785">
    <property type="component" value="Unassembled WGS sequence"/>
</dbReference>